<evidence type="ECO:0000259" key="5">
    <source>
        <dbReference type="Pfam" id="PF13947"/>
    </source>
</evidence>
<dbReference type="EnsemblPlants" id="OMERI01G25010.3">
    <property type="protein sequence ID" value="OMERI01G25010.3"/>
    <property type="gene ID" value="OMERI01G25010"/>
</dbReference>
<feature type="signal peptide" evidence="4">
    <location>
        <begin position="1"/>
        <end position="23"/>
    </location>
</feature>
<evidence type="ECO:0008006" key="9">
    <source>
        <dbReference type="Google" id="ProtNLM"/>
    </source>
</evidence>
<evidence type="ECO:0000256" key="1">
    <source>
        <dbReference type="ARBA" id="ARBA00004167"/>
    </source>
</evidence>
<evidence type="ECO:0000313" key="8">
    <source>
        <dbReference type="Proteomes" id="UP000008021"/>
    </source>
</evidence>
<dbReference type="HOGENOM" id="CLU_000288_38_0_1"/>
<keyword evidence="2 4" id="KW-0732">Signal</keyword>
<keyword evidence="3" id="KW-0325">Glycoprotein</keyword>
<dbReference type="Pfam" id="PF13947">
    <property type="entry name" value="GUB_WAK_bind"/>
    <property type="match status" value="1"/>
</dbReference>
<dbReference type="eggNOG" id="KOG1187">
    <property type="taxonomic scope" value="Eukaryota"/>
</dbReference>
<proteinExistence type="predicted"/>
<organism evidence="7">
    <name type="scientific">Oryza meridionalis</name>
    <dbReference type="NCBI Taxonomy" id="40149"/>
    <lineage>
        <taxon>Eukaryota</taxon>
        <taxon>Viridiplantae</taxon>
        <taxon>Streptophyta</taxon>
        <taxon>Embryophyta</taxon>
        <taxon>Tracheophyta</taxon>
        <taxon>Spermatophyta</taxon>
        <taxon>Magnoliopsida</taxon>
        <taxon>Liliopsida</taxon>
        <taxon>Poales</taxon>
        <taxon>Poaceae</taxon>
        <taxon>BOP clade</taxon>
        <taxon>Oryzoideae</taxon>
        <taxon>Oryzeae</taxon>
        <taxon>Oryzinae</taxon>
        <taxon>Oryza</taxon>
    </lineage>
</organism>
<dbReference type="GO" id="GO:0016020">
    <property type="term" value="C:membrane"/>
    <property type="evidence" value="ECO:0007669"/>
    <property type="project" value="UniProtKB-SubCell"/>
</dbReference>
<dbReference type="Proteomes" id="UP000008021">
    <property type="component" value="Chromosome 1"/>
</dbReference>
<evidence type="ECO:0000313" key="7">
    <source>
        <dbReference type="EnsemblPlants" id="OMERI01G25010.3"/>
    </source>
</evidence>
<sequence>MALPPRLLPFFLLIGVHASVSHGSPLPPTYNTSICSKSYECGGVNISYPFYLSNATDYYTRFSCGYTDLKIFCSRDRPGRNETPTILLGGDNYTVLNIIYDSQTIVLADTDVLRGGSCPRVRHNFTFGQAYEWLQYTGSPDNLTFFFGCNLVPLPPMDSGLTRFADKNQINCKDFSNWPDGGDSFVFTSVELEAPMEYELASRCRQVIVVPVNGSILNSSNQSALPSGGYGEVLNKGFELAWNSSNYEQCYLCEQSRGYCSYSQNRAFLGCLCSDGKHYVDVDTHRVSRSKMEDRSGPD</sequence>
<evidence type="ECO:0000256" key="2">
    <source>
        <dbReference type="ARBA" id="ARBA00022729"/>
    </source>
</evidence>
<protein>
    <recommendedName>
        <fullName evidence="9">Wall-associated receptor kinase galacturonan-binding domain-containing protein</fullName>
    </recommendedName>
</protein>
<evidence type="ECO:0000256" key="3">
    <source>
        <dbReference type="ARBA" id="ARBA00023180"/>
    </source>
</evidence>
<feature type="domain" description="Wall-associated receptor kinase C-terminal" evidence="6">
    <location>
        <begin position="171"/>
        <end position="276"/>
    </location>
</feature>
<dbReference type="InterPro" id="IPR032872">
    <property type="entry name" value="WAK_assoc_C"/>
</dbReference>
<dbReference type="PANTHER" id="PTHR33138:SF54">
    <property type="entry name" value="OS01G0690900 PROTEIN"/>
    <property type="match status" value="1"/>
</dbReference>
<name>A0A0E0C6F4_9ORYZ</name>
<keyword evidence="8" id="KW-1185">Reference proteome</keyword>
<dbReference type="GO" id="GO:0030247">
    <property type="term" value="F:polysaccharide binding"/>
    <property type="evidence" value="ECO:0007669"/>
    <property type="project" value="InterPro"/>
</dbReference>
<reference evidence="7" key="2">
    <citation type="submission" date="2018-05" db="EMBL/GenBank/DDBJ databases">
        <title>OmerRS3 (Oryza meridionalis Reference Sequence Version 3).</title>
        <authorList>
            <person name="Zhang J."/>
            <person name="Kudrna D."/>
            <person name="Lee S."/>
            <person name="Talag J."/>
            <person name="Welchert J."/>
            <person name="Wing R.A."/>
        </authorList>
    </citation>
    <scope>NUCLEOTIDE SEQUENCE [LARGE SCALE GENOMIC DNA]</scope>
    <source>
        <strain evidence="7">cv. OR44</strain>
    </source>
</reference>
<evidence type="ECO:0000256" key="4">
    <source>
        <dbReference type="SAM" id="SignalP"/>
    </source>
</evidence>
<feature type="domain" description="Wall-associated receptor kinase galacturonan-binding" evidence="5">
    <location>
        <begin position="35"/>
        <end position="109"/>
    </location>
</feature>
<reference evidence="7" key="1">
    <citation type="submission" date="2015-04" db="UniProtKB">
        <authorList>
            <consortium name="EnsemblPlants"/>
        </authorList>
    </citation>
    <scope>IDENTIFICATION</scope>
</reference>
<comment type="subcellular location">
    <subcellularLocation>
        <location evidence="1">Membrane</location>
        <topology evidence="1">Single-pass membrane protein</topology>
    </subcellularLocation>
</comment>
<dbReference type="Pfam" id="PF14380">
    <property type="entry name" value="WAK_assoc"/>
    <property type="match status" value="1"/>
</dbReference>
<feature type="chain" id="PRO_5002355641" description="Wall-associated receptor kinase galacturonan-binding domain-containing protein" evidence="4">
    <location>
        <begin position="24"/>
        <end position="299"/>
    </location>
</feature>
<dbReference type="InterPro" id="IPR025287">
    <property type="entry name" value="WAK_GUB"/>
</dbReference>
<dbReference type="Gramene" id="OMERI01G25010.3">
    <property type="protein sequence ID" value="OMERI01G25010.3"/>
    <property type="gene ID" value="OMERI01G25010"/>
</dbReference>
<evidence type="ECO:0000259" key="6">
    <source>
        <dbReference type="Pfam" id="PF14380"/>
    </source>
</evidence>
<dbReference type="AlphaFoldDB" id="A0A0E0C6F4"/>
<dbReference type="PANTHER" id="PTHR33138">
    <property type="entry name" value="OS01G0690200 PROTEIN"/>
    <property type="match status" value="1"/>
</dbReference>
<accession>A0A0E0C6F4</accession>